<keyword evidence="2" id="KW-1185">Reference proteome</keyword>
<reference evidence="1 2" key="1">
    <citation type="submission" date="2020-03" db="EMBL/GenBank/DDBJ databases">
        <title>Propioniciclava sp. nov., isolated from Hydrophilus acuminatus.</title>
        <authorList>
            <person name="Hyun D.-W."/>
            <person name="Bae J.-W."/>
        </authorList>
    </citation>
    <scope>NUCLEOTIDE SEQUENCE [LARGE SCALE GENOMIC DNA]</scope>
    <source>
        <strain evidence="1 2">HDW11</strain>
    </source>
</reference>
<gene>
    <name evidence="1" type="ORF">G7070_15955</name>
</gene>
<protein>
    <submittedName>
        <fullName evidence="1">Uncharacterized protein</fullName>
    </submittedName>
</protein>
<evidence type="ECO:0000313" key="2">
    <source>
        <dbReference type="Proteomes" id="UP000501058"/>
    </source>
</evidence>
<dbReference type="EMBL" id="CP049865">
    <property type="protein sequence ID" value="QIK73480.1"/>
    <property type="molecule type" value="Genomic_DNA"/>
</dbReference>
<evidence type="ECO:0000313" key="1">
    <source>
        <dbReference type="EMBL" id="QIK73480.1"/>
    </source>
</evidence>
<accession>A0A6G7Y9M8</accession>
<dbReference type="RefSeq" id="WP_166234549.1">
    <property type="nucleotide sequence ID" value="NZ_CP049865.1"/>
</dbReference>
<organism evidence="1 2">
    <name type="scientific">Propioniciclava coleopterorum</name>
    <dbReference type="NCBI Taxonomy" id="2714937"/>
    <lineage>
        <taxon>Bacteria</taxon>
        <taxon>Bacillati</taxon>
        <taxon>Actinomycetota</taxon>
        <taxon>Actinomycetes</taxon>
        <taxon>Propionibacteriales</taxon>
        <taxon>Propionibacteriaceae</taxon>
        <taxon>Propioniciclava</taxon>
    </lineage>
</organism>
<dbReference type="KEGG" id="prv:G7070_15955"/>
<dbReference type="Proteomes" id="UP000501058">
    <property type="component" value="Chromosome"/>
</dbReference>
<name>A0A6G7Y9M8_9ACTN</name>
<sequence length="94" mass="9873">MARLVDPDTPLGDLTGSSLLAEGTTWKGVPVRFAIFVEPAPGGRCRLRADLLDVLARRAEASGQGALFDPDGADGVLPAATPLRYAVQGWPRST</sequence>
<proteinExistence type="predicted"/>
<dbReference type="AlphaFoldDB" id="A0A6G7Y9M8"/>